<sequence length="266" mass="30176">MDTLDESVGVVMETLYEENMLENSIVVFCSDNGGTPFGPHSTRSYNWPLRGAKFGLWEGSTRVPAFLWSPLLAKKRRVYKQLMHITDWLPTLYSAAGGNATKLKGSLDGIDMWRHLSFDLPSPRTEMLYNIDPIDKMAGLRQGNDKLVLGTYENGEFDGRYMTTGNPRPHNDLDELTANSTVAQVLRHFYGVDDLQFPPDWREHAIVECGRQGDEGSNFVSGQSPYLFDLAKDPCELYNLASSNPKVKQAFRDESFRARHHLFLVY</sequence>
<proteinExistence type="inferred from homology"/>
<keyword evidence="4" id="KW-0106">Calcium</keyword>
<evidence type="ECO:0000259" key="6">
    <source>
        <dbReference type="Pfam" id="PF00884"/>
    </source>
</evidence>
<evidence type="ECO:0000313" key="7">
    <source>
        <dbReference type="EMBL" id="KAH9377953.1"/>
    </source>
</evidence>
<evidence type="ECO:0000256" key="2">
    <source>
        <dbReference type="ARBA" id="ARBA00008779"/>
    </source>
</evidence>
<dbReference type="OMA" id="DWREHAI"/>
<name>A0A9J6GSZ9_HAELO</name>
<keyword evidence="8" id="KW-1185">Reference proteome</keyword>
<dbReference type="PANTHER" id="PTHR10342">
    <property type="entry name" value="ARYLSULFATASE"/>
    <property type="match status" value="1"/>
</dbReference>
<dbReference type="Pfam" id="PF00884">
    <property type="entry name" value="Sulfatase"/>
    <property type="match status" value="1"/>
</dbReference>
<evidence type="ECO:0000256" key="5">
    <source>
        <dbReference type="ARBA" id="ARBA00023180"/>
    </source>
</evidence>
<reference evidence="7 8" key="1">
    <citation type="journal article" date="2020" name="Cell">
        <title>Large-Scale Comparative Analyses of Tick Genomes Elucidate Their Genetic Diversity and Vector Capacities.</title>
        <authorList>
            <consortium name="Tick Genome and Microbiome Consortium (TIGMIC)"/>
            <person name="Jia N."/>
            <person name="Wang J."/>
            <person name="Shi W."/>
            <person name="Du L."/>
            <person name="Sun Y."/>
            <person name="Zhan W."/>
            <person name="Jiang J.F."/>
            <person name="Wang Q."/>
            <person name="Zhang B."/>
            <person name="Ji P."/>
            <person name="Bell-Sakyi L."/>
            <person name="Cui X.M."/>
            <person name="Yuan T.T."/>
            <person name="Jiang B.G."/>
            <person name="Yang W.F."/>
            <person name="Lam T.T."/>
            <person name="Chang Q.C."/>
            <person name="Ding S.J."/>
            <person name="Wang X.J."/>
            <person name="Zhu J.G."/>
            <person name="Ruan X.D."/>
            <person name="Zhao L."/>
            <person name="Wei J.T."/>
            <person name="Ye R.Z."/>
            <person name="Que T.C."/>
            <person name="Du C.H."/>
            <person name="Zhou Y.H."/>
            <person name="Cheng J.X."/>
            <person name="Dai P.F."/>
            <person name="Guo W.B."/>
            <person name="Han X.H."/>
            <person name="Huang E.J."/>
            <person name="Li L.F."/>
            <person name="Wei W."/>
            <person name="Gao Y.C."/>
            <person name="Liu J.Z."/>
            <person name="Shao H.Z."/>
            <person name="Wang X."/>
            <person name="Wang C.C."/>
            <person name="Yang T.C."/>
            <person name="Huo Q.B."/>
            <person name="Li W."/>
            <person name="Chen H.Y."/>
            <person name="Chen S.E."/>
            <person name="Zhou L.G."/>
            <person name="Ni X.B."/>
            <person name="Tian J.H."/>
            <person name="Sheng Y."/>
            <person name="Liu T."/>
            <person name="Pan Y.S."/>
            <person name="Xia L.Y."/>
            <person name="Li J."/>
            <person name="Zhao F."/>
            <person name="Cao W.C."/>
        </authorList>
    </citation>
    <scope>NUCLEOTIDE SEQUENCE [LARGE SCALE GENOMIC DNA]</scope>
    <source>
        <strain evidence="7">HaeL-2018</strain>
    </source>
</reference>
<comment type="caution">
    <text evidence="7">The sequence shown here is derived from an EMBL/GenBank/DDBJ whole genome shotgun (WGS) entry which is preliminary data.</text>
</comment>
<dbReference type="InterPro" id="IPR047115">
    <property type="entry name" value="ARSB"/>
</dbReference>
<evidence type="ECO:0000313" key="8">
    <source>
        <dbReference type="Proteomes" id="UP000821853"/>
    </source>
</evidence>
<dbReference type="Gene3D" id="3.30.1120.10">
    <property type="match status" value="1"/>
</dbReference>
<comment type="similarity">
    <text evidence="2">Belongs to the sulfatase family.</text>
</comment>
<dbReference type="GO" id="GO:0008484">
    <property type="term" value="F:sulfuric ester hydrolase activity"/>
    <property type="evidence" value="ECO:0007669"/>
    <property type="project" value="InterPro"/>
</dbReference>
<evidence type="ECO:0000256" key="1">
    <source>
        <dbReference type="ARBA" id="ARBA00001913"/>
    </source>
</evidence>
<accession>A0A9J6GSZ9</accession>
<dbReference type="OrthoDB" id="103349at2759"/>
<dbReference type="SUPFAM" id="SSF53649">
    <property type="entry name" value="Alkaline phosphatase-like"/>
    <property type="match status" value="1"/>
</dbReference>
<dbReference type="GO" id="GO:0046872">
    <property type="term" value="F:metal ion binding"/>
    <property type="evidence" value="ECO:0007669"/>
    <property type="project" value="UniProtKB-KW"/>
</dbReference>
<keyword evidence="5" id="KW-0325">Glycoprotein</keyword>
<evidence type="ECO:0000256" key="4">
    <source>
        <dbReference type="ARBA" id="ARBA00022837"/>
    </source>
</evidence>
<organism evidence="7 8">
    <name type="scientific">Haemaphysalis longicornis</name>
    <name type="common">Bush tick</name>
    <dbReference type="NCBI Taxonomy" id="44386"/>
    <lineage>
        <taxon>Eukaryota</taxon>
        <taxon>Metazoa</taxon>
        <taxon>Ecdysozoa</taxon>
        <taxon>Arthropoda</taxon>
        <taxon>Chelicerata</taxon>
        <taxon>Arachnida</taxon>
        <taxon>Acari</taxon>
        <taxon>Parasitiformes</taxon>
        <taxon>Ixodida</taxon>
        <taxon>Ixodoidea</taxon>
        <taxon>Ixodidae</taxon>
        <taxon>Haemaphysalinae</taxon>
        <taxon>Haemaphysalis</taxon>
    </lineage>
</organism>
<protein>
    <recommendedName>
        <fullName evidence="6">Sulfatase N-terminal domain-containing protein</fullName>
    </recommendedName>
</protein>
<dbReference type="PANTHER" id="PTHR10342:SF273">
    <property type="entry name" value="RE14504P"/>
    <property type="match status" value="1"/>
</dbReference>
<dbReference type="Gene3D" id="3.40.720.10">
    <property type="entry name" value="Alkaline Phosphatase, subunit A"/>
    <property type="match status" value="1"/>
</dbReference>
<dbReference type="EMBL" id="JABSTR010000008">
    <property type="protein sequence ID" value="KAH9377953.1"/>
    <property type="molecule type" value="Genomic_DNA"/>
</dbReference>
<keyword evidence="3" id="KW-0479">Metal-binding</keyword>
<gene>
    <name evidence="7" type="ORF">HPB48_011933</name>
</gene>
<dbReference type="Proteomes" id="UP000821853">
    <property type="component" value="Unassembled WGS sequence"/>
</dbReference>
<evidence type="ECO:0000256" key="3">
    <source>
        <dbReference type="ARBA" id="ARBA00022723"/>
    </source>
</evidence>
<dbReference type="InterPro" id="IPR017850">
    <property type="entry name" value="Alkaline_phosphatase_core_sf"/>
</dbReference>
<dbReference type="InterPro" id="IPR000917">
    <property type="entry name" value="Sulfatase_N"/>
</dbReference>
<dbReference type="AlphaFoldDB" id="A0A9J6GSZ9"/>
<comment type="cofactor">
    <cofactor evidence="1">
        <name>Ca(2+)</name>
        <dbReference type="ChEBI" id="CHEBI:29108"/>
    </cofactor>
</comment>
<feature type="domain" description="Sulfatase N-terminal" evidence="6">
    <location>
        <begin position="4"/>
        <end position="97"/>
    </location>
</feature>
<dbReference type="VEuPathDB" id="VectorBase:HLOH_044994"/>